<feature type="compositionally biased region" description="Basic and acidic residues" evidence="1">
    <location>
        <begin position="58"/>
        <end position="67"/>
    </location>
</feature>
<protein>
    <submittedName>
        <fullName evidence="2">Uncharacterized protein</fullName>
    </submittedName>
</protein>
<dbReference type="EMBL" id="JAEFBK010000013">
    <property type="protein sequence ID" value="KAG7532391.1"/>
    <property type="molecule type" value="Genomic_DNA"/>
</dbReference>
<organism evidence="2 3">
    <name type="scientific">Arabidopsis thaliana x Arabidopsis arenosa</name>
    <dbReference type="NCBI Taxonomy" id="1240361"/>
    <lineage>
        <taxon>Eukaryota</taxon>
        <taxon>Viridiplantae</taxon>
        <taxon>Streptophyta</taxon>
        <taxon>Embryophyta</taxon>
        <taxon>Tracheophyta</taxon>
        <taxon>Spermatophyta</taxon>
        <taxon>Magnoliopsida</taxon>
        <taxon>eudicotyledons</taxon>
        <taxon>Gunneridae</taxon>
        <taxon>Pentapetalae</taxon>
        <taxon>rosids</taxon>
        <taxon>malvids</taxon>
        <taxon>Brassicales</taxon>
        <taxon>Brassicaceae</taxon>
        <taxon>Camelineae</taxon>
        <taxon>Arabidopsis</taxon>
    </lineage>
</organism>
<keyword evidence="3" id="KW-1185">Reference proteome</keyword>
<gene>
    <name evidence="2" type="ORF">ISN45_Aa08g000800</name>
</gene>
<evidence type="ECO:0000313" key="3">
    <source>
        <dbReference type="Proteomes" id="UP000694240"/>
    </source>
</evidence>
<comment type="caution">
    <text evidence="2">The sequence shown here is derived from an EMBL/GenBank/DDBJ whole genome shotgun (WGS) entry which is preliminary data.</text>
</comment>
<sequence length="133" mass="15414">MGRNMARPAERWSETLMRRAEEAKLVTRIREEESKQEKEEEEAKNPPESSSSLGKATDILHDREQNNKVDTLTARGDARYDGSVHINHATKVLIGRRSSTFVLHRVKHDETLDDHWLREIGLDAEEKYFGEED</sequence>
<feature type="region of interest" description="Disordered" evidence="1">
    <location>
        <begin position="28"/>
        <end position="70"/>
    </location>
</feature>
<dbReference type="Proteomes" id="UP000694240">
    <property type="component" value="Chromosome 13"/>
</dbReference>
<evidence type="ECO:0000313" key="2">
    <source>
        <dbReference type="EMBL" id="KAG7532391.1"/>
    </source>
</evidence>
<reference evidence="2 3" key="1">
    <citation type="submission" date="2020-12" db="EMBL/GenBank/DDBJ databases">
        <title>Concerted genomic and epigenomic changes stabilize Arabidopsis allopolyploids.</title>
        <authorList>
            <person name="Chen Z."/>
        </authorList>
    </citation>
    <scope>NUCLEOTIDE SEQUENCE [LARGE SCALE GENOMIC DNA]</scope>
    <source>
        <strain evidence="2">Allo738</strain>
        <tissue evidence="2">Leaf</tissue>
    </source>
</reference>
<feature type="compositionally biased region" description="Basic and acidic residues" evidence="1">
    <location>
        <begin position="28"/>
        <end position="45"/>
    </location>
</feature>
<accession>A0A8T1XLQ0</accession>
<proteinExistence type="predicted"/>
<dbReference type="AlphaFoldDB" id="A0A8T1XLQ0"/>
<evidence type="ECO:0000256" key="1">
    <source>
        <dbReference type="SAM" id="MobiDB-lite"/>
    </source>
</evidence>
<name>A0A8T1XLQ0_9BRAS</name>